<feature type="compositionally biased region" description="Basic and acidic residues" evidence="1">
    <location>
        <begin position="121"/>
        <end position="130"/>
    </location>
</feature>
<accession>A0ABQ9YX24</accession>
<gene>
    <name evidence="3" type="ORF">OUZ56_006901</name>
</gene>
<dbReference type="EMBL" id="JAOYFB010000001">
    <property type="protein sequence ID" value="KAK4005180.1"/>
    <property type="molecule type" value="Genomic_DNA"/>
</dbReference>
<feature type="signal peptide" evidence="2">
    <location>
        <begin position="1"/>
        <end position="27"/>
    </location>
</feature>
<name>A0ABQ9YX24_9CRUS</name>
<evidence type="ECO:0000256" key="1">
    <source>
        <dbReference type="SAM" id="MobiDB-lite"/>
    </source>
</evidence>
<proteinExistence type="predicted"/>
<feature type="chain" id="PRO_5047441758" evidence="2">
    <location>
        <begin position="28"/>
        <end position="227"/>
    </location>
</feature>
<evidence type="ECO:0000256" key="2">
    <source>
        <dbReference type="SAM" id="SignalP"/>
    </source>
</evidence>
<sequence length="227" mass="25401">MFIMGFLNLKSSVACLLLLQLSIYSYAKPMGSRTVEVSGKGFTSKTTVNLARITRNATSLRQEIQPEMKADHTSSARGFAMKKNEDFVVEKQEESSAIQNPKEQPALTGDPDMSIPLWDSSKIENPKTQEDSPISDEEVSPRSPPQQDNSSADRKKEAERLQKVVSVLNLNRVLSTSASPPIVRRAFNGPSSEPFERQRALGFPQLITNTLDNFHHQIDWSRFSSFL</sequence>
<comment type="caution">
    <text evidence="3">The sequence shown here is derived from an EMBL/GenBank/DDBJ whole genome shotgun (WGS) entry which is preliminary data.</text>
</comment>
<evidence type="ECO:0000313" key="4">
    <source>
        <dbReference type="Proteomes" id="UP001234178"/>
    </source>
</evidence>
<evidence type="ECO:0000313" key="3">
    <source>
        <dbReference type="EMBL" id="KAK4005180.1"/>
    </source>
</evidence>
<dbReference type="Proteomes" id="UP001234178">
    <property type="component" value="Unassembled WGS sequence"/>
</dbReference>
<reference evidence="3 4" key="1">
    <citation type="journal article" date="2023" name="Nucleic Acids Res.">
        <title>The hologenome of Daphnia magna reveals possible DNA methylation and microbiome-mediated evolution of the host genome.</title>
        <authorList>
            <person name="Chaturvedi A."/>
            <person name="Li X."/>
            <person name="Dhandapani V."/>
            <person name="Marshall H."/>
            <person name="Kissane S."/>
            <person name="Cuenca-Cambronero M."/>
            <person name="Asole G."/>
            <person name="Calvet F."/>
            <person name="Ruiz-Romero M."/>
            <person name="Marangio P."/>
            <person name="Guigo R."/>
            <person name="Rago D."/>
            <person name="Mirbahai L."/>
            <person name="Eastwood N."/>
            <person name="Colbourne J.K."/>
            <person name="Zhou J."/>
            <person name="Mallon E."/>
            <person name="Orsini L."/>
        </authorList>
    </citation>
    <scope>NUCLEOTIDE SEQUENCE [LARGE SCALE GENOMIC DNA]</scope>
    <source>
        <strain evidence="3">LRV0_1</strain>
    </source>
</reference>
<keyword evidence="4" id="KW-1185">Reference proteome</keyword>
<keyword evidence="2" id="KW-0732">Signal</keyword>
<protein>
    <submittedName>
        <fullName evidence="3">Uncharacterized protein</fullName>
    </submittedName>
</protein>
<organism evidence="3 4">
    <name type="scientific">Daphnia magna</name>
    <dbReference type="NCBI Taxonomy" id="35525"/>
    <lineage>
        <taxon>Eukaryota</taxon>
        <taxon>Metazoa</taxon>
        <taxon>Ecdysozoa</taxon>
        <taxon>Arthropoda</taxon>
        <taxon>Crustacea</taxon>
        <taxon>Branchiopoda</taxon>
        <taxon>Diplostraca</taxon>
        <taxon>Cladocera</taxon>
        <taxon>Anomopoda</taxon>
        <taxon>Daphniidae</taxon>
        <taxon>Daphnia</taxon>
    </lineage>
</organism>
<feature type="region of interest" description="Disordered" evidence="1">
    <location>
        <begin position="90"/>
        <end position="158"/>
    </location>
</feature>